<dbReference type="AlphaFoldDB" id="A0A401FQK3"/>
<gene>
    <name evidence="1" type="ORF">DENIS_0205</name>
</gene>
<dbReference type="Pfam" id="PF15931">
    <property type="entry name" value="DUF4747"/>
    <property type="match status" value="1"/>
</dbReference>
<sequence length="309" mass="35454">MNNNSFQFNLYRLNIVDGEPSLFESLKPILSDENLIEILDESTTSSYDVEKETNTSHYRWSFRKFQIVQDKDVGDVVSLILARSTVEKHGEIVTDQDIEKGFSKSSPPLAATVSIFFFMSRHLIAVERNSTLMISKTWQNMSKKILISAAKKKGYSSSIVFEPVTQHHELIKLFKSFSKLTRVKVNLRLPNPELSRYTRNLYEDLRKSGIREYLQDMKNPRGLSNAEDARPFASVIMAQEGYKEGELTLEGWKDGKFQKEITGEEAARGKISQLKDFVRGVSVDLKSKEAKKIIKAIYEEIERIAPREE</sequence>
<dbReference type="RefSeq" id="WP_124326794.1">
    <property type="nucleotide sequence ID" value="NZ_BEXT01000001.1"/>
</dbReference>
<protein>
    <submittedName>
        <fullName evidence="1">Uncharacterized protein</fullName>
    </submittedName>
</protein>
<dbReference type="OrthoDB" id="9815923at2"/>
<organism evidence="1 2">
    <name type="scientific">Desulfonema ishimotonii</name>
    <dbReference type="NCBI Taxonomy" id="45657"/>
    <lineage>
        <taxon>Bacteria</taxon>
        <taxon>Pseudomonadati</taxon>
        <taxon>Thermodesulfobacteriota</taxon>
        <taxon>Desulfobacteria</taxon>
        <taxon>Desulfobacterales</taxon>
        <taxon>Desulfococcaceae</taxon>
        <taxon>Desulfonema</taxon>
    </lineage>
</organism>
<proteinExistence type="predicted"/>
<comment type="caution">
    <text evidence="1">The sequence shown here is derived from an EMBL/GenBank/DDBJ whole genome shotgun (WGS) entry which is preliminary data.</text>
</comment>
<dbReference type="InterPro" id="IPR031832">
    <property type="entry name" value="DUF4747"/>
</dbReference>
<keyword evidence="2" id="KW-1185">Reference proteome</keyword>
<reference evidence="2" key="2">
    <citation type="submission" date="2019-01" db="EMBL/GenBank/DDBJ databases">
        <title>Genome sequence of Desulfonema ishimotonii strain Tokyo 01.</title>
        <authorList>
            <person name="Fukui M."/>
        </authorList>
    </citation>
    <scope>NUCLEOTIDE SEQUENCE [LARGE SCALE GENOMIC DNA]</scope>
    <source>
        <strain evidence="2">Tokyo 01</strain>
    </source>
</reference>
<dbReference type="Proteomes" id="UP000288096">
    <property type="component" value="Unassembled WGS sequence"/>
</dbReference>
<accession>A0A401FQK3</accession>
<evidence type="ECO:0000313" key="2">
    <source>
        <dbReference type="Proteomes" id="UP000288096"/>
    </source>
</evidence>
<name>A0A401FQK3_9BACT</name>
<reference evidence="2" key="1">
    <citation type="submission" date="2017-11" db="EMBL/GenBank/DDBJ databases">
        <authorList>
            <person name="Watanabe M."/>
            <person name="Kojima H."/>
        </authorList>
    </citation>
    <scope>NUCLEOTIDE SEQUENCE [LARGE SCALE GENOMIC DNA]</scope>
    <source>
        <strain evidence="2">Tokyo 01</strain>
    </source>
</reference>
<evidence type="ECO:0000313" key="1">
    <source>
        <dbReference type="EMBL" id="GBC59269.1"/>
    </source>
</evidence>
<dbReference type="EMBL" id="BEXT01000001">
    <property type="protein sequence ID" value="GBC59269.1"/>
    <property type="molecule type" value="Genomic_DNA"/>
</dbReference>